<dbReference type="EMBL" id="BAAAZR010000010">
    <property type="protein sequence ID" value="GAA3817630.1"/>
    <property type="molecule type" value="Genomic_DNA"/>
</dbReference>
<proteinExistence type="predicted"/>
<evidence type="ECO:0000259" key="2">
    <source>
        <dbReference type="Pfam" id="PF04073"/>
    </source>
</evidence>
<evidence type="ECO:0000313" key="5">
    <source>
        <dbReference type="Proteomes" id="UP001500888"/>
    </source>
</evidence>
<dbReference type="InterPro" id="IPR036754">
    <property type="entry name" value="YbaK/aa-tRNA-synt-asso_dom_sf"/>
</dbReference>
<evidence type="ECO:0008006" key="6">
    <source>
        <dbReference type="Google" id="ProtNLM"/>
    </source>
</evidence>
<accession>A0ABP7IGC2</accession>
<gene>
    <name evidence="4" type="ORF">GCM10022226_42780</name>
</gene>
<evidence type="ECO:0000256" key="1">
    <source>
        <dbReference type="SAM" id="MobiDB-lite"/>
    </source>
</evidence>
<evidence type="ECO:0000313" key="4">
    <source>
        <dbReference type="EMBL" id="GAA3817630.1"/>
    </source>
</evidence>
<feature type="domain" description="YbaK/aminoacyl-tRNA synthetase-associated" evidence="2">
    <location>
        <begin position="206"/>
        <end position="315"/>
    </location>
</feature>
<dbReference type="InterPro" id="IPR025285">
    <property type="entry name" value="DUF4145"/>
</dbReference>
<dbReference type="InterPro" id="IPR007214">
    <property type="entry name" value="YbaK/aa-tRNA-synth-assoc-dom"/>
</dbReference>
<dbReference type="Pfam" id="PF13643">
    <property type="entry name" value="DUF4145"/>
    <property type="match status" value="1"/>
</dbReference>
<feature type="compositionally biased region" description="Basic and acidic residues" evidence="1">
    <location>
        <begin position="15"/>
        <end position="25"/>
    </location>
</feature>
<protein>
    <recommendedName>
        <fullName evidence="6">YbaK/aminoacyl-tRNA synthetase-associated domain-containing protein</fullName>
    </recommendedName>
</protein>
<dbReference type="Gene3D" id="3.90.960.10">
    <property type="entry name" value="YbaK/aminoacyl-tRNA synthetase-associated domain"/>
    <property type="match status" value="1"/>
</dbReference>
<feature type="domain" description="DUF4145" evidence="3">
    <location>
        <begin position="51"/>
        <end position="137"/>
    </location>
</feature>
<sequence length="329" mass="35369">MHVLFLATEDAGARFEDDRADDPPRPARVLWPGTGRPEGEGLPEHLLAELREAKDCLRAGAHSSAVVMVRRLLEGVCADHGVTAAPLSHALRELCRRGLIEGRLLVWAQDLRLIGNEAAHIRTGRIPAEDAKDAVVLAEALLDYLYVFTPKYRDFRKRREAAGTRFPLPTRERPPDTPAVRRLRRSRVSFSVHSYSHDPARAKSQKTIAGELGVGQDRLLKAVVAYVDGHVVLAVAPVGAKVDLVGLAMATGGDHARIAPPSDVSMLGADVISPLGVPLKVPAVVDSSALRHRSVYVASGRHGLALELAPADLVRVVGARVAPIAVPDS</sequence>
<dbReference type="Pfam" id="PF04073">
    <property type="entry name" value="tRNA_edit"/>
    <property type="match status" value="1"/>
</dbReference>
<feature type="region of interest" description="Disordered" evidence="1">
    <location>
        <begin position="15"/>
        <end position="36"/>
    </location>
</feature>
<comment type="caution">
    <text evidence="4">The sequence shown here is derived from an EMBL/GenBank/DDBJ whole genome shotgun (WGS) entry which is preliminary data.</text>
</comment>
<keyword evidence="5" id="KW-1185">Reference proteome</keyword>
<name>A0ABP7IGC2_9ACTN</name>
<evidence type="ECO:0000259" key="3">
    <source>
        <dbReference type="Pfam" id="PF13643"/>
    </source>
</evidence>
<dbReference type="RefSeq" id="WP_344942799.1">
    <property type="nucleotide sequence ID" value="NZ_BAAAZR010000010.1"/>
</dbReference>
<organism evidence="4 5">
    <name type="scientific">Sphaerisporangium flaviroseum</name>
    <dbReference type="NCBI Taxonomy" id="509199"/>
    <lineage>
        <taxon>Bacteria</taxon>
        <taxon>Bacillati</taxon>
        <taxon>Actinomycetota</taxon>
        <taxon>Actinomycetes</taxon>
        <taxon>Streptosporangiales</taxon>
        <taxon>Streptosporangiaceae</taxon>
        <taxon>Sphaerisporangium</taxon>
    </lineage>
</organism>
<reference evidence="5" key="1">
    <citation type="journal article" date="2019" name="Int. J. Syst. Evol. Microbiol.">
        <title>The Global Catalogue of Microorganisms (GCM) 10K type strain sequencing project: providing services to taxonomists for standard genome sequencing and annotation.</title>
        <authorList>
            <consortium name="The Broad Institute Genomics Platform"/>
            <consortium name="The Broad Institute Genome Sequencing Center for Infectious Disease"/>
            <person name="Wu L."/>
            <person name="Ma J."/>
        </authorList>
    </citation>
    <scope>NUCLEOTIDE SEQUENCE [LARGE SCALE GENOMIC DNA]</scope>
    <source>
        <strain evidence="5">JCM 16908</strain>
    </source>
</reference>
<dbReference type="Proteomes" id="UP001500888">
    <property type="component" value="Unassembled WGS sequence"/>
</dbReference>
<dbReference type="SUPFAM" id="SSF55826">
    <property type="entry name" value="YbaK/ProRS associated domain"/>
    <property type="match status" value="1"/>
</dbReference>